<dbReference type="PROSITE" id="PS50011">
    <property type="entry name" value="PROTEIN_KINASE_DOM"/>
    <property type="match status" value="1"/>
</dbReference>
<evidence type="ECO:0000259" key="2">
    <source>
        <dbReference type="PROSITE" id="PS50011"/>
    </source>
</evidence>
<evidence type="ECO:0000256" key="1">
    <source>
        <dbReference type="SAM" id="MobiDB-lite"/>
    </source>
</evidence>
<organism evidence="3 4">
    <name type="scientific">Rhizophagus clarus</name>
    <dbReference type="NCBI Taxonomy" id="94130"/>
    <lineage>
        <taxon>Eukaryota</taxon>
        <taxon>Fungi</taxon>
        <taxon>Fungi incertae sedis</taxon>
        <taxon>Mucoromycota</taxon>
        <taxon>Glomeromycotina</taxon>
        <taxon>Glomeromycetes</taxon>
        <taxon>Glomerales</taxon>
        <taxon>Glomeraceae</taxon>
        <taxon>Rhizophagus</taxon>
    </lineage>
</organism>
<dbReference type="AlphaFoldDB" id="A0A2Z6QXT3"/>
<proteinExistence type="predicted"/>
<feature type="region of interest" description="Disordered" evidence="1">
    <location>
        <begin position="410"/>
        <end position="482"/>
    </location>
</feature>
<evidence type="ECO:0000313" key="3">
    <source>
        <dbReference type="EMBL" id="GBB94870.1"/>
    </source>
</evidence>
<feature type="compositionally biased region" description="Low complexity" evidence="1">
    <location>
        <begin position="410"/>
        <end position="419"/>
    </location>
</feature>
<dbReference type="PANTHER" id="PTHR37171">
    <property type="entry name" value="SERINE/THREONINE-PROTEIN KINASE YRZF-RELATED"/>
    <property type="match status" value="1"/>
</dbReference>
<comment type="caution">
    <text evidence="3">The sequence shown here is derived from an EMBL/GenBank/DDBJ whole genome shotgun (WGS) entry which is preliminary data.</text>
</comment>
<dbReference type="GO" id="GO:0004672">
    <property type="term" value="F:protein kinase activity"/>
    <property type="evidence" value="ECO:0007669"/>
    <property type="project" value="InterPro"/>
</dbReference>
<dbReference type="InterPro" id="IPR000719">
    <property type="entry name" value="Prot_kinase_dom"/>
</dbReference>
<dbReference type="PANTHER" id="PTHR37171:SF1">
    <property type="entry name" value="SERINE_THREONINE-PROTEIN KINASE YRZF-RELATED"/>
    <property type="match status" value="1"/>
</dbReference>
<dbReference type="InterPro" id="IPR011009">
    <property type="entry name" value="Kinase-like_dom_sf"/>
</dbReference>
<dbReference type="GO" id="GO:0005524">
    <property type="term" value="F:ATP binding"/>
    <property type="evidence" value="ECO:0007669"/>
    <property type="project" value="InterPro"/>
</dbReference>
<feature type="domain" description="Protein kinase" evidence="2">
    <location>
        <begin position="504"/>
        <end position="666"/>
    </location>
</feature>
<protein>
    <recommendedName>
        <fullName evidence="2">Protein kinase domain-containing protein</fullName>
    </recommendedName>
</protein>
<dbReference type="EMBL" id="BEXD01001591">
    <property type="protein sequence ID" value="GBB94870.1"/>
    <property type="molecule type" value="Genomic_DNA"/>
</dbReference>
<feature type="compositionally biased region" description="Basic and acidic residues" evidence="1">
    <location>
        <begin position="426"/>
        <end position="437"/>
    </location>
</feature>
<dbReference type="Proteomes" id="UP000247702">
    <property type="component" value="Unassembled WGS sequence"/>
</dbReference>
<evidence type="ECO:0000313" key="4">
    <source>
        <dbReference type="Proteomes" id="UP000247702"/>
    </source>
</evidence>
<accession>A0A2Z6QXT3</accession>
<name>A0A2Z6QXT3_9GLOM</name>
<gene>
    <name evidence="3" type="ORF">RclHR1_02430011</name>
</gene>
<dbReference type="STRING" id="94130.A0A2Z6QXT3"/>
<dbReference type="SUPFAM" id="SSF56112">
    <property type="entry name" value="Protein kinase-like (PK-like)"/>
    <property type="match status" value="1"/>
</dbReference>
<dbReference type="Pfam" id="PF00069">
    <property type="entry name" value="Pkinase"/>
    <property type="match status" value="1"/>
</dbReference>
<keyword evidence="4" id="KW-1185">Reference proteome</keyword>
<dbReference type="Gene3D" id="1.10.510.10">
    <property type="entry name" value="Transferase(Phosphotransferase) domain 1"/>
    <property type="match status" value="1"/>
</dbReference>
<reference evidence="3 4" key="1">
    <citation type="submission" date="2017-11" db="EMBL/GenBank/DDBJ databases">
        <title>The genome of Rhizophagus clarus HR1 reveals common genetic basis of auxotrophy among arbuscular mycorrhizal fungi.</title>
        <authorList>
            <person name="Kobayashi Y."/>
        </authorList>
    </citation>
    <scope>NUCLEOTIDE SEQUENCE [LARGE SCALE GENOMIC DNA]</scope>
    <source>
        <strain evidence="3 4">HR1</strain>
    </source>
</reference>
<sequence length="666" mass="76673">MSRNNLCDNRFLIYILHNPTNQENMSNSYTGVSADDNLPTAEEIKAKSRDGVKNFLNERKAELDLEDEDINKLYYQRFKGDTFLALKYEMLEEVSELHSRPDRVIFANNTEYLLILVLLLSSNPPKNTFALSQSNPVRRLTERELFKLNLLLPKAYELSTKTTHESATRKTPQIPVLRWDTFLGDALEASSSINNTVKLFNYPEIIQPSVKSERTTVDTLSRTMSEINNQRLRKLPKPARWGYRYGCNATLGEPDFILFRADNVGKLESMNDTEVIATVKVKPEQLMVNLVGGTEITKDGQVNLTDEIEHFDVLYNTAVDEIDYGAVNYSMHKKIIRIIRQAFGYMVLNKLQYGMITTYARTWFLKRGDPPNTNKLYISPMIPINQQHTEHQPSFLECMHYFEDVSNNASKFDSSSSAPDDGDDDGGFHPDSDHTDNSDQSDNDDDEYRPPKSKRRKTEPKKESPNTRPKTTTRRAKQVNMENFKNKNDDKLLVDMKNYNCERFYFGEALGFGRSGTVVKAKLCGKSGALKIADLYKDDVKLKEMLNEIKIYHIIFKKIQEIYVPKLLKFGVLHEAFVFMLTSFAGESFARNPVTKEEKRLAIKGLQEIHALGVKHGDIRLDNIMVNRLTGRPRVWWIDFALSEITDNAEDLKTELLELRYLLDLW</sequence>
<dbReference type="InterPro" id="IPR052396">
    <property type="entry name" value="Meiotic_Drive_Suppr_Kinase"/>
</dbReference>